<keyword evidence="4" id="KW-0808">Transferase</keyword>
<evidence type="ECO:0000313" key="14">
    <source>
        <dbReference type="Proteomes" id="UP001162131"/>
    </source>
</evidence>
<comment type="pathway">
    <text evidence="9">Phospholipid metabolism; phosphatidylethanolamine biosynthesis; phosphatidylethanolamine from ethanolamine: step 2/3.</text>
</comment>
<evidence type="ECO:0000256" key="5">
    <source>
        <dbReference type="ARBA" id="ARBA00022695"/>
    </source>
</evidence>
<dbReference type="SUPFAM" id="SSF52374">
    <property type="entry name" value="Nucleotidylyl transferase"/>
    <property type="match status" value="2"/>
</dbReference>
<dbReference type="EMBL" id="CAJZBQ010000062">
    <property type="protein sequence ID" value="CAG9335455.1"/>
    <property type="molecule type" value="Genomic_DNA"/>
</dbReference>
<dbReference type="GO" id="GO:0006646">
    <property type="term" value="P:phosphatidylethanolamine biosynthetic process"/>
    <property type="evidence" value="ECO:0007669"/>
    <property type="project" value="InterPro"/>
</dbReference>
<keyword evidence="14" id="KW-1185">Reference proteome</keyword>
<protein>
    <recommendedName>
        <fullName evidence="10">ethanolamine-phosphate cytidylyltransferase</fullName>
        <ecNumber evidence="10">2.7.7.14</ecNumber>
    </recommendedName>
    <alternativeName>
        <fullName evidence="11">CTP:phosphoethanolamine cytidylyltransferase</fullName>
    </alternativeName>
</protein>
<dbReference type="GO" id="GO:0005737">
    <property type="term" value="C:cytoplasm"/>
    <property type="evidence" value="ECO:0007669"/>
    <property type="project" value="TreeGrafter"/>
</dbReference>
<evidence type="ECO:0000256" key="9">
    <source>
        <dbReference type="ARBA" id="ARBA00024191"/>
    </source>
</evidence>
<dbReference type="AlphaFoldDB" id="A0AAU9K7D5"/>
<evidence type="ECO:0000256" key="6">
    <source>
        <dbReference type="ARBA" id="ARBA00023098"/>
    </source>
</evidence>
<evidence type="ECO:0000256" key="2">
    <source>
        <dbReference type="ARBA" id="ARBA00010101"/>
    </source>
</evidence>
<dbReference type="GO" id="GO:0004306">
    <property type="term" value="F:ethanolamine-phosphate cytidylyltransferase activity"/>
    <property type="evidence" value="ECO:0007669"/>
    <property type="project" value="UniProtKB-EC"/>
</dbReference>
<keyword evidence="6" id="KW-0443">Lipid metabolism</keyword>
<comment type="caution">
    <text evidence="13">The sequence shown here is derived from an EMBL/GenBank/DDBJ whole genome shotgun (WGS) entry which is preliminary data.</text>
</comment>
<dbReference type="Gene3D" id="3.40.50.620">
    <property type="entry name" value="HUPs"/>
    <property type="match status" value="2"/>
</dbReference>
<evidence type="ECO:0000256" key="1">
    <source>
        <dbReference type="ARBA" id="ARBA00005189"/>
    </source>
</evidence>
<feature type="domain" description="Cytidyltransferase-like" evidence="12">
    <location>
        <begin position="260"/>
        <end position="362"/>
    </location>
</feature>
<evidence type="ECO:0000256" key="8">
    <source>
        <dbReference type="ARBA" id="ARBA00023264"/>
    </source>
</evidence>
<dbReference type="PANTHER" id="PTHR45780:SF2">
    <property type="entry name" value="ETHANOLAMINE-PHOSPHATE CYTIDYLYLTRANSFERASE"/>
    <property type="match status" value="1"/>
</dbReference>
<dbReference type="InterPro" id="IPR014729">
    <property type="entry name" value="Rossmann-like_a/b/a_fold"/>
</dbReference>
<keyword evidence="3" id="KW-0444">Lipid biosynthesis</keyword>
<dbReference type="CDD" id="cd02174">
    <property type="entry name" value="CCT"/>
    <property type="match status" value="1"/>
</dbReference>
<accession>A0AAU9K7D5</accession>
<evidence type="ECO:0000256" key="3">
    <source>
        <dbReference type="ARBA" id="ARBA00022516"/>
    </source>
</evidence>
<keyword evidence="5" id="KW-0548">Nucleotidyltransferase</keyword>
<evidence type="ECO:0000259" key="12">
    <source>
        <dbReference type="Pfam" id="PF01467"/>
    </source>
</evidence>
<dbReference type="InterPro" id="IPR044608">
    <property type="entry name" value="Ect1/PCYT2"/>
</dbReference>
<sequence>MPEVSFEDKRHFFMTLCKVTLFFNQNPQLISLMQDMFTTNHLMAQQVTAEFDRYVEELMSFINSYSSIDILTPSRVRADPDRIYIDGCWDIMHSGHFNAIRQAKMLGKVLVVGVHNDEEIMRNKGMPVMTNQERLSMVRACKWADEVVENAPYSATEEWLDSLNCRYIAHGDDIALNQEGVDAYSQLKTAGRFKIIKRTEGISTTMIVGKLLLMTMENKASVSEPFTATDINHKSNFITTTRRISEFANRTRRPEGKIVYVDGSFDLFHIGHVETLKKAKELGDFLIVGVHDDLTVNQHKGSNYPIMNLYERVLNVLAVKYVDEVVIAAPWNVTEDLLKSLNIQLVVQGSISKLDVEHSIRRKQSLEYNDQEEDPYLLPKALGIYQEVQSESELETQHIIQRIIENRLKVLNKYQKSSKKEQNYYESSKTYVEEL</sequence>
<dbReference type="EC" id="2.7.7.14" evidence="10"/>
<organism evidence="13 14">
    <name type="scientific">Blepharisma stoltei</name>
    <dbReference type="NCBI Taxonomy" id="1481888"/>
    <lineage>
        <taxon>Eukaryota</taxon>
        <taxon>Sar</taxon>
        <taxon>Alveolata</taxon>
        <taxon>Ciliophora</taxon>
        <taxon>Postciliodesmatophora</taxon>
        <taxon>Heterotrichea</taxon>
        <taxon>Heterotrichida</taxon>
        <taxon>Blepharismidae</taxon>
        <taxon>Blepharisma</taxon>
    </lineage>
</organism>
<dbReference type="Proteomes" id="UP001162131">
    <property type="component" value="Unassembled WGS sequence"/>
</dbReference>
<dbReference type="NCBIfam" id="TIGR00125">
    <property type="entry name" value="cyt_tran_rel"/>
    <property type="match status" value="2"/>
</dbReference>
<evidence type="ECO:0000256" key="4">
    <source>
        <dbReference type="ARBA" id="ARBA00022679"/>
    </source>
</evidence>
<keyword evidence="7" id="KW-0594">Phospholipid biosynthesis</keyword>
<comment type="similarity">
    <text evidence="2">Belongs to the cytidylyltransferase family.</text>
</comment>
<evidence type="ECO:0000313" key="13">
    <source>
        <dbReference type="EMBL" id="CAG9335455.1"/>
    </source>
</evidence>
<proteinExistence type="inferred from homology"/>
<dbReference type="InterPro" id="IPR041723">
    <property type="entry name" value="CCT"/>
</dbReference>
<name>A0AAU9K7D5_9CILI</name>
<keyword evidence="8" id="KW-1208">Phospholipid metabolism</keyword>
<evidence type="ECO:0000256" key="7">
    <source>
        <dbReference type="ARBA" id="ARBA00023209"/>
    </source>
</evidence>
<gene>
    <name evidence="13" type="ORF">BSTOLATCC_MIC63928</name>
</gene>
<dbReference type="Pfam" id="PF01467">
    <property type="entry name" value="CTP_transf_like"/>
    <property type="match status" value="2"/>
</dbReference>
<dbReference type="PANTHER" id="PTHR45780">
    <property type="entry name" value="ETHANOLAMINE-PHOSPHATE CYTIDYLYLTRANSFERASE"/>
    <property type="match status" value="1"/>
</dbReference>
<dbReference type="CDD" id="cd02173">
    <property type="entry name" value="ECT"/>
    <property type="match status" value="1"/>
</dbReference>
<reference evidence="13" key="1">
    <citation type="submission" date="2021-09" db="EMBL/GenBank/DDBJ databases">
        <authorList>
            <consortium name="AG Swart"/>
            <person name="Singh M."/>
            <person name="Singh A."/>
            <person name="Seah K."/>
            <person name="Emmerich C."/>
        </authorList>
    </citation>
    <scope>NUCLEOTIDE SEQUENCE</scope>
    <source>
        <strain evidence="13">ATCC30299</strain>
    </source>
</reference>
<feature type="domain" description="Cytidyltransferase-like" evidence="12">
    <location>
        <begin position="84"/>
        <end position="208"/>
    </location>
</feature>
<dbReference type="InterPro" id="IPR004821">
    <property type="entry name" value="Cyt_trans-like"/>
</dbReference>
<evidence type="ECO:0000256" key="10">
    <source>
        <dbReference type="ARBA" id="ARBA00024221"/>
    </source>
</evidence>
<comment type="pathway">
    <text evidence="1">Lipid metabolism.</text>
</comment>
<evidence type="ECO:0000256" key="11">
    <source>
        <dbReference type="ARBA" id="ARBA00031473"/>
    </source>
</evidence>